<dbReference type="STRING" id="1165094.RINTHH_9330"/>
<dbReference type="Proteomes" id="UP000053051">
    <property type="component" value="Unassembled WGS sequence"/>
</dbReference>
<evidence type="ECO:0000313" key="2">
    <source>
        <dbReference type="Proteomes" id="UP000053051"/>
    </source>
</evidence>
<organism evidence="1 2">
    <name type="scientific">Richelia intracellularis HH01</name>
    <dbReference type="NCBI Taxonomy" id="1165094"/>
    <lineage>
        <taxon>Bacteria</taxon>
        <taxon>Bacillati</taxon>
        <taxon>Cyanobacteriota</taxon>
        <taxon>Cyanophyceae</taxon>
        <taxon>Nostocales</taxon>
        <taxon>Nostocaceae</taxon>
        <taxon>Richelia</taxon>
    </lineage>
</organism>
<comment type="caution">
    <text evidence="1">The sequence shown here is derived from an EMBL/GenBank/DDBJ whole genome shotgun (WGS) entry which is preliminary data.</text>
</comment>
<dbReference type="AlphaFoldDB" id="M1WZU2"/>
<sequence length="40" mass="4231">MSKLVATEINNLYIANAIPPDIITPIKQLEGVVGTCVFGS</sequence>
<gene>
    <name evidence="1" type="ORF">RINTHH_9330</name>
</gene>
<proteinExistence type="predicted"/>
<reference evidence="2" key="2">
    <citation type="submission" date="2016-01" db="EMBL/GenBank/DDBJ databases">
        <title>Diatom-associated endosymboitic cyanobacterium lacks core nitrogen metabolism enzymes.</title>
        <authorList>
            <person name="Hilton J.A."/>
            <person name="Foster R.A."/>
            <person name="Tripp H.J."/>
            <person name="Carter B.J."/>
            <person name="Zehr J.P."/>
            <person name="Villareal T.A."/>
        </authorList>
    </citation>
    <scope>NUCLEOTIDE SEQUENCE [LARGE SCALE GENOMIC DNA]</scope>
    <source>
        <strain evidence="2">HH01</strain>
    </source>
</reference>
<dbReference type="EMBL" id="CAIY01000033">
    <property type="protein sequence ID" value="CCH67088.1"/>
    <property type="molecule type" value="Genomic_DNA"/>
</dbReference>
<evidence type="ECO:0000313" key="1">
    <source>
        <dbReference type="EMBL" id="CCH67088.1"/>
    </source>
</evidence>
<reference evidence="1 2" key="1">
    <citation type="submission" date="2012-05" db="EMBL/GenBank/DDBJ databases">
        <authorList>
            <person name="Hilton J."/>
        </authorList>
    </citation>
    <scope>NUCLEOTIDE SEQUENCE [LARGE SCALE GENOMIC DNA]</scope>
    <source>
        <strain evidence="1 2">HH01</strain>
    </source>
</reference>
<protein>
    <submittedName>
        <fullName evidence="1">Uncharacterized protein</fullName>
    </submittedName>
</protein>
<accession>M1WZU2</accession>
<name>M1WZU2_9NOST</name>
<keyword evidence="2" id="KW-1185">Reference proteome</keyword>